<reference evidence="2 3" key="1">
    <citation type="journal article" date="2019" name="Sci. Rep.">
        <title>Orb-weaving spider Araneus ventricosus genome elucidates the spidroin gene catalogue.</title>
        <authorList>
            <person name="Kono N."/>
            <person name="Nakamura H."/>
            <person name="Ohtoshi R."/>
            <person name="Moran D.A.P."/>
            <person name="Shinohara A."/>
            <person name="Yoshida Y."/>
            <person name="Fujiwara M."/>
            <person name="Mori M."/>
            <person name="Tomita M."/>
            <person name="Arakawa K."/>
        </authorList>
    </citation>
    <scope>NUCLEOTIDE SEQUENCE [LARGE SCALE GENOMIC DNA]</scope>
</reference>
<keyword evidence="3" id="KW-1185">Reference proteome</keyword>
<name>A0A4Y2A1N6_ARAVE</name>
<organism evidence="2 3">
    <name type="scientific">Araneus ventricosus</name>
    <name type="common">Orbweaver spider</name>
    <name type="synonym">Epeira ventricosa</name>
    <dbReference type="NCBI Taxonomy" id="182803"/>
    <lineage>
        <taxon>Eukaryota</taxon>
        <taxon>Metazoa</taxon>
        <taxon>Ecdysozoa</taxon>
        <taxon>Arthropoda</taxon>
        <taxon>Chelicerata</taxon>
        <taxon>Arachnida</taxon>
        <taxon>Araneae</taxon>
        <taxon>Araneomorphae</taxon>
        <taxon>Entelegynae</taxon>
        <taxon>Araneoidea</taxon>
        <taxon>Araneidae</taxon>
        <taxon>Araneus</taxon>
    </lineage>
</organism>
<evidence type="ECO:0000256" key="1">
    <source>
        <dbReference type="SAM" id="MobiDB-lite"/>
    </source>
</evidence>
<sequence length="117" mass="13438">MRFRKRSTTISLSVWSAEVTPGGNEENNSPLAPMGWKLEHLFVSLFELQKLRNHSKNAYHNKKDDSQKDLLNRDRGKLRSGGTGNEETANCDKIIGRWCKVIYRDQRANPVGHRSSR</sequence>
<accession>A0A4Y2A1N6</accession>
<feature type="compositionally biased region" description="Basic and acidic residues" evidence="1">
    <location>
        <begin position="61"/>
        <end position="77"/>
    </location>
</feature>
<dbReference type="AlphaFoldDB" id="A0A4Y2A1N6"/>
<feature type="region of interest" description="Disordered" evidence="1">
    <location>
        <begin position="54"/>
        <end position="89"/>
    </location>
</feature>
<comment type="caution">
    <text evidence="2">The sequence shown here is derived from an EMBL/GenBank/DDBJ whole genome shotgun (WGS) entry which is preliminary data.</text>
</comment>
<gene>
    <name evidence="2" type="ORF">AVEN_60179_1</name>
</gene>
<proteinExistence type="predicted"/>
<evidence type="ECO:0000313" key="3">
    <source>
        <dbReference type="Proteomes" id="UP000499080"/>
    </source>
</evidence>
<protein>
    <submittedName>
        <fullName evidence="2">Uncharacterized protein</fullName>
    </submittedName>
</protein>
<evidence type="ECO:0000313" key="2">
    <source>
        <dbReference type="EMBL" id="GBL73299.1"/>
    </source>
</evidence>
<dbReference type="Proteomes" id="UP000499080">
    <property type="component" value="Unassembled WGS sequence"/>
</dbReference>
<dbReference type="EMBL" id="BGPR01079160">
    <property type="protein sequence ID" value="GBL73299.1"/>
    <property type="molecule type" value="Genomic_DNA"/>
</dbReference>